<protein>
    <submittedName>
        <fullName evidence="2">Uncharacterized protein</fullName>
    </submittedName>
</protein>
<dbReference type="AlphaFoldDB" id="A0A645JBT3"/>
<reference evidence="2" key="1">
    <citation type="submission" date="2019-08" db="EMBL/GenBank/DDBJ databases">
        <authorList>
            <person name="Kucharzyk K."/>
            <person name="Murdoch R.W."/>
            <person name="Higgins S."/>
            <person name="Loffler F."/>
        </authorList>
    </citation>
    <scope>NUCLEOTIDE SEQUENCE</scope>
</reference>
<organism evidence="2">
    <name type="scientific">bioreactor metagenome</name>
    <dbReference type="NCBI Taxonomy" id="1076179"/>
    <lineage>
        <taxon>unclassified sequences</taxon>
        <taxon>metagenomes</taxon>
        <taxon>ecological metagenomes</taxon>
    </lineage>
</organism>
<gene>
    <name evidence="2" type="ORF">SDC9_207934</name>
</gene>
<dbReference type="EMBL" id="VSSQ01135172">
    <property type="protein sequence ID" value="MPN60209.1"/>
    <property type="molecule type" value="Genomic_DNA"/>
</dbReference>
<proteinExistence type="predicted"/>
<feature type="region of interest" description="Disordered" evidence="1">
    <location>
        <begin position="1"/>
        <end position="38"/>
    </location>
</feature>
<sequence length="165" mass="17784">MPPPRNSSLRNSGVRPSRLRCAKPSPLRTRSGAGYSIRAARHTSRATIAFISSTASAAETRLPPDCSTGCSRGSTRSTRWISQPPRAASSRPSSRTLTSPLRTKSSWSPPVKQPDVSGDEPAERGVHRFPSTARGFARGALHAALGQRNPDRQDQFAALWHCNGV</sequence>
<feature type="region of interest" description="Disordered" evidence="1">
    <location>
        <begin position="57"/>
        <end position="130"/>
    </location>
</feature>
<comment type="caution">
    <text evidence="2">The sequence shown here is derived from an EMBL/GenBank/DDBJ whole genome shotgun (WGS) entry which is preliminary data.</text>
</comment>
<evidence type="ECO:0000313" key="2">
    <source>
        <dbReference type="EMBL" id="MPN60209.1"/>
    </source>
</evidence>
<feature type="compositionally biased region" description="Polar residues" evidence="1">
    <location>
        <begin position="1"/>
        <end position="11"/>
    </location>
</feature>
<evidence type="ECO:0000256" key="1">
    <source>
        <dbReference type="SAM" id="MobiDB-lite"/>
    </source>
</evidence>
<feature type="compositionally biased region" description="Low complexity" evidence="1">
    <location>
        <begin position="57"/>
        <end position="106"/>
    </location>
</feature>
<name>A0A645JBT3_9ZZZZ</name>
<accession>A0A645JBT3</accession>